<protein>
    <submittedName>
        <fullName evidence="2">Uncharacterized protein</fullName>
    </submittedName>
</protein>
<comment type="caution">
    <text evidence="2">The sequence shown here is derived from an EMBL/GenBank/DDBJ whole genome shotgun (WGS) entry which is preliminary data.</text>
</comment>
<evidence type="ECO:0000256" key="1">
    <source>
        <dbReference type="SAM" id="MobiDB-lite"/>
    </source>
</evidence>
<proteinExistence type="predicted"/>
<dbReference type="InterPro" id="IPR032675">
    <property type="entry name" value="LRR_dom_sf"/>
</dbReference>
<organism evidence="2 3">
    <name type="scientific">Rhizoctonia solani</name>
    <dbReference type="NCBI Taxonomy" id="456999"/>
    <lineage>
        <taxon>Eukaryota</taxon>
        <taxon>Fungi</taxon>
        <taxon>Dikarya</taxon>
        <taxon>Basidiomycota</taxon>
        <taxon>Agaricomycotina</taxon>
        <taxon>Agaricomycetes</taxon>
        <taxon>Cantharellales</taxon>
        <taxon>Ceratobasidiaceae</taxon>
        <taxon>Rhizoctonia</taxon>
    </lineage>
</organism>
<accession>A0A8H2WT03</accession>
<feature type="compositionally biased region" description="Acidic residues" evidence="1">
    <location>
        <begin position="541"/>
        <end position="557"/>
    </location>
</feature>
<dbReference type="SUPFAM" id="SSF52047">
    <property type="entry name" value="RNI-like"/>
    <property type="match status" value="1"/>
</dbReference>
<dbReference type="AlphaFoldDB" id="A0A8H2WT03"/>
<evidence type="ECO:0000313" key="3">
    <source>
        <dbReference type="Proteomes" id="UP000663843"/>
    </source>
</evidence>
<dbReference type="Gene3D" id="3.80.10.10">
    <property type="entry name" value="Ribonuclease Inhibitor"/>
    <property type="match status" value="1"/>
</dbReference>
<dbReference type="EMBL" id="CAJMWT010001525">
    <property type="protein sequence ID" value="CAE6407139.1"/>
    <property type="molecule type" value="Genomic_DNA"/>
</dbReference>
<dbReference type="Proteomes" id="UP000663843">
    <property type="component" value="Unassembled WGS sequence"/>
</dbReference>
<name>A0A8H2WT03_9AGAM</name>
<evidence type="ECO:0000313" key="2">
    <source>
        <dbReference type="EMBL" id="CAE6407139.1"/>
    </source>
</evidence>
<sequence>MSEVATPFLWENTTAEGLLRLIKSTETDYRHDGRVCTIRLDAHLGDCKPFEYFHKYAQYVKTLDIYDRDSRPCYTVDGCEILRIEREAQGRPLLPNLRVLRFLNTSQWHGVDECHWLITFAHPGLEEVSLIPNSLLPAGRIPFPVASFILATLVIICPRIQVLELAPNNSLLYPDNLDTPCFNPFSFSAALKYRPNSQPWYEALPALSRLRRLTVSNGWLHPAGLKALGRLTKLESLTIVPGALDLFDPEFDVNATVLEGTFPRLINLSLLGFEVWKNSSVLAVTTILRQLVTVKLECYFDRIGFKTLLKGLRAAPHLQNICVNHVDQSKPGERPVNVYNAMQQMGPHPSLENIHLGGIRIDKQSRRSRFRCIRDLGPIWPNVRTLSMPSQSASLKELEDFATLPSLTRLTLNLDLKYSYLPAKPDFKRAPLKVLTSSGPVRLSTEYEDISLCAVALLRLWPSLTCVTWSDDDPARKELAEFFNSKILKCVKESGFGQPQADGKLSAGKRLKRFQVHFEQIVEDLEETDGWNSDSDRESEWETDSEVEPDSGLELEL</sequence>
<feature type="region of interest" description="Disordered" evidence="1">
    <location>
        <begin position="525"/>
        <end position="557"/>
    </location>
</feature>
<gene>
    <name evidence="2" type="ORF">RDB_LOCUS40922</name>
</gene>
<reference evidence="2" key="1">
    <citation type="submission" date="2021-01" db="EMBL/GenBank/DDBJ databases">
        <authorList>
            <person name="Kaushik A."/>
        </authorList>
    </citation>
    <scope>NUCLEOTIDE SEQUENCE</scope>
    <source>
        <strain evidence="2">AG2-2IIIB</strain>
    </source>
</reference>